<dbReference type="InterPro" id="IPR032710">
    <property type="entry name" value="NTF2-like_dom_sf"/>
</dbReference>
<evidence type="ECO:0000256" key="1">
    <source>
        <dbReference type="SAM" id="SignalP"/>
    </source>
</evidence>
<dbReference type="SUPFAM" id="SSF54427">
    <property type="entry name" value="NTF2-like"/>
    <property type="match status" value="1"/>
</dbReference>
<name>A0A7S4GNJ9_9EUGL</name>
<organism evidence="2">
    <name type="scientific">Eutreptiella gymnastica</name>
    <dbReference type="NCBI Taxonomy" id="73025"/>
    <lineage>
        <taxon>Eukaryota</taxon>
        <taxon>Discoba</taxon>
        <taxon>Euglenozoa</taxon>
        <taxon>Euglenida</taxon>
        <taxon>Spirocuta</taxon>
        <taxon>Euglenophyceae</taxon>
        <taxon>Eutreptiales</taxon>
        <taxon>Eutreptiaceae</taxon>
        <taxon>Eutreptiella</taxon>
    </lineage>
</organism>
<dbReference type="EMBL" id="HBJA01151697">
    <property type="protein sequence ID" value="CAE0842312.1"/>
    <property type="molecule type" value="Transcribed_RNA"/>
</dbReference>
<evidence type="ECO:0000313" key="2">
    <source>
        <dbReference type="EMBL" id="CAE0842312.1"/>
    </source>
</evidence>
<proteinExistence type="predicted"/>
<gene>
    <name evidence="2" type="ORF">EGYM00163_LOCUS51912</name>
</gene>
<feature type="chain" id="PRO_5030616884" evidence="1">
    <location>
        <begin position="20"/>
        <end position="284"/>
    </location>
</feature>
<accession>A0A7S4GNJ9</accession>
<dbReference type="Gene3D" id="3.10.450.50">
    <property type="match status" value="1"/>
</dbReference>
<feature type="signal peptide" evidence="1">
    <location>
        <begin position="1"/>
        <end position="19"/>
    </location>
</feature>
<keyword evidence="1" id="KW-0732">Signal</keyword>
<reference evidence="2" key="1">
    <citation type="submission" date="2021-01" db="EMBL/GenBank/DDBJ databases">
        <authorList>
            <person name="Corre E."/>
            <person name="Pelletier E."/>
            <person name="Niang G."/>
            <person name="Scheremetjew M."/>
            <person name="Finn R."/>
            <person name="Kale V."/>
            <person name="Holt S."/>
            <person name="Cochrane G."/>
            <person name="Meng A."/>
            <person name="Brown T."/>
            <person name="Cohen L."/>
        </authorList>
    </citation>
    <scope>NUCLEOTIDE SEQUENCE</scope>
    <source>
        <strain evidence="2">CCMP1594</strain>
    </source>
</reference>
<sequence length="284" mass="31322">MTSMLSLLVRLQGHLCASAIAIFCDVTCSSITYCCRMMIQICDRVSGSGRDVALPAWHGPRYTTQPIYKANVGRRHELDDKAMLEQSKYPIAPETIMESAKKFMEFQFKGTEWKDMVSDDFQFVAPVVGPLERHEFLAAMDSADLDAGFPDLNPNYWGFHVDPMEPNRVWFFNRTRGTHTGTFKFGPKAVPATGRAVECPPQANSLSFDDTGKIYTLTIGYSMDRRVGNTGGLGGAFSLLYMAGSPVPVQEGHPWTPSVRYALLGRIGKVAKILSGAFSKSKAA</sequence>
<dbReference type="AlphaFoldDB" id="A0A7S4GNJ9"/>
<protein>
    <submittedName>
        <fullName evidence="2">Uncharacterized protein</fullName>
    </submittedName>
</protein>